<dbReference type="GO" id="GO:0010181">
    <property type="term" value="F:FMN binding"/>
    <property type="evidence" value="ECO:0007669"/>
    <property type="project" value="InterPro"/>
</dbReference>
<dbReference type="Gene3D" id="3.10.20.600">
    <property type="match status" value="1"/>
</dbReference>
<dbReference type="EMBL" id="AP018712">
    <property type="protein sequence ID" value="BBE31563.1"/>
    <property type="molecule type" value="Genomic_DNA"/>
</dbReference>
<dbReference type="InterPro" id="IPR037207">
    <property type="entry name" value="Nuop51_4Fe4S-bd_sf"/>
</dbReference>
<dbReference type="FunFam" id="3.40.50.11540:FF:000001">
    <property type="entry name" value="NADH dehydrogenase [ubiquinone] flavoprotein 1, mitochondrial"/>
    <property type="match status" value="1"/>
</dbReference>
<dbReference type="InterPro" id="IPR019575">
    <property type="entry name" value="Nuop51_4Fe4S-bd"/>
</dbReference>
<dbReference type="Proteomes" id="UP000516361">
    <property type="component" value="Chromosome"/>
</dbReference>
<sequence length="404" mass="44983">MEKIFLKKDQNKNLYNYEFLGLKKSLKLSPEKIIEKIKKSGLRGRGGAGFPTGIKWEYGYSIKSDVKFIICNGDEGEPGTFKDRFLMENMPFKVIEGIIISGYATNSNYGYIYIRGEYEKAIKKIKETIELMYEKNLLGKNILNSNFNFDLKLVRGAGAYVCGDETSLINSIEGERGRSRIKPPLPIESGLYKKPTIVNNVESLSAAAEIMKYENNPYTTLGTSESRGTKLISLSGDINNPGVYEIEFGKMTIKEIINEFGGGMKIGNIGFVIPGGIATQALSESELNILYTYEDISNSGSSLGSGGMIVVSNQRNYLEIIKNVSDFFKNETCGTCFPCREGNRNINKILENFNNNKKINSKDIKIINEIKEAIGLAARCGFGQSSVNLIASILEKFYIEKVKI</sequence>
<dbReference type="InterPro" id="IPR054765">
    <property type="entry name" value="SLBB_dom"/>
</dbReference>
<dbReference type="SMART" id="SM00928">
    <property type="entry name" value="NADH_4Fe-4S"/>
    <property type="match status" value="1"/>
</dbReference>
<dbReference type="PANTHER" id="PTHR43578:SF3">
    <property type="entry name" value="NADH-QUINONE OXIDOREDUCTASE SUBUNIT F"/>
    <property type="match status" value="1"/>
</dbReference>
<keyword evidence="4" id="KW-0408">Iron</keyword>
<organism evidence="7 8">
    <name type="scientific">Tepiditoga spiralis</name>
    <dbReference type="NCBI Taxonomy" id="2108365"/>
    <lineage>
        <taxon>Bacteria</taxon>
        <taxon>Thermotogati</taxon>
        <taxon>Thermotogota</taxon>
        <taxon>Thermotogae</taxon>
        <taxon>Petrotogales</taxon>
        <taxon>Petrotogaceae</taxon>
        <taxon>Tepiditoga</taxon>
    </lineage>
</organism>
<dbReference type="Pfam" id="PF01512">
    <property type="entry name" value="Complex1_51K"/>
    <property type="match status" value="1"/>
</dbReference>
<keyword evidence="3" id="KW-0479">Metal-binding</keyword>
<evidence type="ECO:0000256" key="2">
    <source>
        <dbReference type="ARBA" id="ARBA00022485"/>
    </source>
</evidence>
<evidence type="ECO:0000256" key="4">
    <source>
        <dbReference type="ARBA" id="ARBA00023004"/>
    </source>
</evidence>
<feature type="domain" description="NADH-ubiquinone oxidoreductase 51kDa subunit iron-sulphur binding" evidence="6">
    <location>
        <begin position="318"/>
        <end position="364"/>
    </location>
</feature>
<dbReference type="PANTHER" id="PTHR43578">
    <property type="entry name" value="NADH-QUINONE OXIDOREDUCTASE SUBUNIT F"/>
    <property type="match status" value="1"/>
</dbReference>
<comment type="similarity">
    <text evidence="1">Belongs to the complex I 51 kDa subunit family.</text>
</comment>
<protein>
    <recommendedName>
        <fullName evidence="6">NADH-ubiquinone oxidoreductase 51kDa subunit iron-sulphur binding domain-containing protein</fullName>
    </recommendedName>
</protein>
<dbReference type="SUPFAM" id="SSF142019">
    <property type="entry name" value="Nqo1 FMN-binding domain-like"/>
    <property type="match status" value="1"/>
</dbReference>
<dbReference type="Pfam" id="PF22461">
    <property type="entry name" value="SLBB_2"/>
    <property type="match status" value="1"/>
</dbReference>
<dbReference type="AlphaFoldDB" id="A0A7G1G9C8"/>
<dbReference type="KEGG" id="ocy:OSSY52_17040"/>
<dbReference type="Pfam" id="PF10589">
    <property type="entry name" value="NADH_4Fe-4S"/>
    <property type="match status" value="1"/>
</dbReference>
<dbReference type="InterPro" id="IPR001949">
    <property type="entry name" value="NADH-UbQ_OxRdtase_51kDa_CS"/>
</dbReference>
<dbReference type="InParanoid" id="A0A7G1G9C8"/>
<gene>
    <name evidence="7" type="ORF">OSSY52_17040</name>
</gene>
<dbReference type="PROSITE" id="PS00645">
    <property type="entry name" value="COMPLEX1_51K_2"/>
    <property type="match status" value="1"/>
</dbReference>
<dbReference type="PROSITE" id="PS00644">
    <property type="entry name" value="COMPLEX1_51K_1"/>
    <property type="match status" value="1"/>
</dbReference>
<dbReference type="Gene3D" id="1.20.1440.230">
    <property type="entry name" value="NADH-ubiquinone oxidoreductase 51kDa subunit, iron-sulphur binding domain"/>
    <property type="match status" value="1"/>
</dbReference>
<keyword evidence="5" id="KW-0411">Iron-sulfur</keyword>
<accession>A0A7G1G9C8</accession>
<reference evidence="7 8" key="1">
    <citation type="submission" date="2018-06" db="EMBL/GenBank/DDBJ databases">
        <title>Genome sequencing of Oceanotoga sp. sy52.</title>
        <authorList>
            <person name="Mori K."/>
        </authorList>
    </citation>
    <scope>NUCLEOTIDE SEQUENCE [LARGE SCALE GENOMIC DNA]</scope>
    <source>
        <strain evidence="8">sy52</strain>
    </source>
</reference>
<dbReference type="GO" id="GO:0051539">
    <property type="term" value="F:4 iron, 4 sulfur cluster binding"/>
    <property type="evidence" value="ECO:0007669"/>
    <property type="project" value="UniProtKB-KW"/>
</dbReference>
<dbReference type="RefSeq" id="WP_190614170.1">
    <property type="nucleotide sequence ID" value="NZ_AP018712.1"/>
</dbReference>
<evidence type="ECO:0000313" key="7">
    <source>
        <dbReference type="EMBL" id="BBE31563.1"/>
    </source>
</evidence>
<evidence type="ECO:0000256" key="5">
    <source>
        <dbReference type="ARBA" id="ARBA00023014"/>
    </source>
</evidence>
<dbReference type="InterPro" id="IPR037225">
    <property type="entry name" value="Nuo51_FMN-bd_sf"/>
</dbReference>
<dbReference type="SUPFAM" id="SSF140490">
    <property type="entry name" value="Nqo1C-terminal domain-like"/>
    <property type="match status" value="1"/>
</dbReference>
<dbReference type="InterPro" id="IPR011538">
    <property type="entry name" value="Nuo51_FMN-bd"/>
</dbReference>
<evidence type="ECO:0000313" key="8">
    <source>
        <dbReference type="Proteomes" id="UP000516361"/>
    </source>
</evidence>
<dbReference type="GO" id="GO:0046872">
    <property type="term" value="F:metal ion binding"/>
    <property type="evidence" value="ECO:0007669"/>
    <property type="project" value="UniProtKB-KW"/>
</dbReference>
<evidence type="ECO:0000256" key="1">
    <source>
        <dbReference type="ARBA" id="ARBA00007523"/>
    </source>
</evidence>
<dbReference type="GO" id="GO:0008137">
    <property type="term" value="F:NADH dehydrogenase (ubiquinone) activity"/>
    <property type="evidence" value="ECO:0007669"/>
    <property type="project" value="InterPro"/>
</dbReference>
<evidence type="ECO:0000259" key="6">
    <source>
        <dbReference type="SMART" id="SM00928"/>
    </source>
</evidence>
<keyword evidence="8" id="KW-1185">Reference proteome</keyword>
<proteinExistence type="inferred from homology"/>
<dbReference type="Gene3D" id="3.40.50.11540">
    <property type="entry name" value="NADH-ubiquinone oxidoreductase 51kDa subunit"/>
    <property type="match status" value="1"/>
</dbReference>
<name>A0A7G1G9C8_9BACT</name>
<evidence type="ECO:0000256" key="3">
    <source>
        <dbReference type="ARBA" id="ARBA00022723"/>
    </source>
</evidence>
<dbReference type="SUPFAM" id="SSF142984">
    <property type="entry name" value="Nqo1 middle domain-like"/>
    <property type="match status" value="1"/>
</dbReference>
<keyword evidence="2" id="KW-0004">4Fe-4S</keyword>